<dbReference type="Pfam" id="PF00201">
    <property type="entry name" value="UDPGT"/>
    <property type="match status" value="1"/>
</dbReference>
<evidence type="ECO:0000256" key="2">
    <source>
        <dbReference type="ARBA" id="ARBA00012544"/>
    </source>
</evidence>
<keyword evidence="7" id="KW-1185">Reference proteome</keyword>
<proteinExistence type="inferred from homology"/>
<keyword evidence="3" id="KW-0328">Glycosyltransferase</keyword>
<dbReference type="InterPro" id="IPR002213">
    <property type="entry name" value="UDP_glucos_trans"/>
</dbReference>
<comment type="similarity">
    <text evidence="1">Belongs to the UDP-glycosyltransferase family.</text>
</comment>
<evidence type="ECO:0000313" key="7">
    <source>
        <dbReference type="Proteomes" id="UP000271098"/>
    </source>
</evidence>
<reference evidence="8" key="1">
    <citation type="submission" date="2016-06" db="UniProtKB">
        <authorList>
            <consortium name="WormBaseParasite"/>
        </authorList>
    </citation>
    <scope>IDENTIFICATION</scope>
</reference>
<dbReference type="AlphaFoldDB" id="A0A183ER99"/>
<name>A0A183ER99_9BILA</name>
<gene>
    <name evidence="6" type="ORF">GPUH_LOCUS23491</name>
</gene>
<dbReference type="PANTHER" id="PTHR48043:SF145">
    <property type="entry name" value="FI06409P-RELATED"/>
    <property type="match status" value="1"/>
</dbReference>
<evidence type="ECO:0000256" key="4">
    <source>
        <dbReference type="ARBA" id="ARBA00022679"/>
    </source>
</evidence>
<comment type="catalytic activity">
    <reaction evidence="5">
        <text>glucuronate acceptor + UDP-alpha-D-glucuronate = acceptor beta-D-glucuronoside + UDP + H(+)</text>
        <dbReference type="Rhea" id="RHEA:21032"/>
        <dbReference type="ChEBI" id="CHEBI:15378"/>
        <dbReference type="ChEBI" id="CHEBI:58052"/>
        <dbReference type="ChEBI" id="CHEBI:58223"/>
        <dbReference type="ChEBI" id="CHEBI:132367"/>
        <dbReference type="ChEBI" id="CHEBI:132368"/>
        <dbReference type="EC" id="2.4.1.17"/>
    </reaction>
</comment>
<protein>
    <recommendedName>
        <fullName evidence="2">glucuronosyltransferase</fullName>
        <ecNumber evidence="2">2.4.1.17</ecNumber>
    </recommendedName>
</protein>
<keyword evidence="4" id="KW-0808">Transferase</keyword>
<accession>A0A183ER99</accession>
<dbReference type="EMBL" id="UYRT01098016">
    <property type="protein sequence ID" value="VDN41545.1"/>
    <property type="molecule type" value="Genomic_DNA"/>
</dbReference>
<dbReference type="OrthoDB" id="5874009at2759"/>
<evidence type="ECO:0000313" key="6">
    <source>
        <dbReference type="EMBL" id="VDN41545.1"/>
    </source>
</evidence>
<dbReference type="InterPro" id="IPR050271">
    <property type="entry name" value="UDP-glycosyltransferase"/>
</dbReference>
<dbReference type="SUPFAM" id="SSF53756">
    <property type="entry name" value="UDP-Glycosyltransferase/glycogen phosphorylase"/>
    <property type="match status" value="1"/>
</dbReference>
<evidence type="ECO:0000256" key="5">
    <source>
        <dbReference type="ARBA" id="ARBA00047475"/>
    </source>
</evidence>
<organism evidence="8">
    <name type="scientific">Gongylonema pulchrum</name>
    <dbReference type="NCBI Taxonomy" id="637853"/>
    <lineage>
        <taxon>Eukaryota</taxon>
        <taxon>Metazoa</taxon>
        <taxon>Ecdysozoa</taxon>
        <taxon>Nematoda</taxon>
        <taxon>Chromadorea</taxon>
        <taxon>Rhabditida</taxon>
        <taxon>Spirurina</taxon>
        <taxon>Spiruromorpha</taxon>
        <taxon>Spiruroidea</taxon>
        <taxon>Gongylonematidae</taxon>
        <taxon>Gongylonema</taxon>
    </lineage>
</organism>
<evidence type="ECO:0000313" key="8">
    <source>
        <dbReference type="WBParaSite" id="GPUH_0002352001-mRNA-1"/>
    </source>
</evidence>
<dbReference type="PANTHER" id="PTHR48043">
    <property type="entry name" value="EG:EG0003.4 PROTEIN-RELATED"/>
    <property type="match status" value="1"/>
</dbReference>
<dbReference type="Gene3D" id="3.40.50.2000">
    <property type="entry name" value="Glycogen Phosphorylase B"/>
    <property type="match status" value="1"/>
</dbReference>
<dbReference type="Proteomes" id="UP000271098">
    <property type="component" value="Unassembled WGS sequence"/>
</dbReference>
<evidence type="ECO:0000256" key="3">
    <source>
        <dbReference type="ARBA" id="ARBA00022676"/>
    </source>
</evidence>
<dbReference type="WBParaSite" id="GPUH_0002352001-mRNA-1">
    <property type="protein sequence ID" value="GPUH_0002352001-mRNA-1"/>
    <property type="gene ID" value="GPUH_0002352001"/>
</dbReference>
<sequence>MVQFLQEAIGRSSFIFVNADELLDFPRLTSQKVIYVGGIAVPKPMPLKDEYYEIMEKHKEGVVLVAFGTVAQSSSMSLEMKNAFLAVFQTFPKITFIWKYEEQNGSTVLNLGNLVIKNFVPQNDLLRMLLLRIFL</sequence>
<dbReference type="GO" id="GO:0015020">
    <property type="term" value="F:glucuronosyltransferase activity"/>
    <property type="evidence" value="ECO:0007669"/>
    <property type="project" value="UniProtKB-EC"/>
</dbReference>
<reference evidence="6 7" key="2">
    <citation type="submission" date="2018-11" db="EMBL/GenBank/DDBJ databases">
        <authorList>
            <consortium name="Pathogen Informatics"/>
        </authorList>
    </citation>
    <scope>NUCLEOTIDE SEQUENCE [LARGE SCALE GENOMIC DNA]</scope>
</reference>
<evidence type="ECO:0000256" key="1">
    <source>
        <dbReference type="ARBA" id="ARBA00009995"/>
    </source>
</evidence>
<dbReference type="EC" id="2.4.1.17" evidence="2"/>